<keyword evidence="9" id="KW-1185">Reference proteome</keyword>
<comment type="similarity">
    <text evidence="6">Belongs to the tRNA(Ile)-lysidine synthase family.</text>
</comment>
<keyword evidence="1 6" id="KW-0436">Ligase</keyword>
<evidence type="ECO:0000313" key="9">
    <source>
        <dbReference type="Proteomes" id="UP000032360"/>
    </source>
</evidence>
<keyword evidence="6" id="KW-0963">Cytoplasm</keyword>
<dbReference type="InterPro" id="IPR011063">
    <property type="entry name" value="TilS/TtcA_N"/>
</dbReference>
<evidence type="ECO:0000256" key="4">
    <source>
        <dbReference type="ARBA" id="ARBA00022840"/>
    </source>
</evidence>
<keyword evidence="3 6" id="KW-0547">Nucleotide-binding</keyword>
<dbReference type="PATRIC" id="fig|1280514.3.peg.1405"/>
<feature type="domain" description="tRNA(Ile)-lysidine/2-thiocytidine synthase N-terminal" evidence="7">
    <location>
        <begin position="29"/>
        <end position="186"/>
    </location>
</feature>
<dbReference type="InterPro" id="IPR014729">
    <property type="entry name" value="Rossmann-like_a/b/a_fold"/>
</dbReference>
<dbReference type="STRING" id="1280514.AXFE_10630"/>
<comment type="caution">
    <text evidence="8">The sequence shown here is derived from an EMBL/GenBank/DDBJ whole genome shotgun (WGS) entry which is preliminary data.</text>
</comment>
<dbReference type="CDD" id="cd01992">
    <property type="entry name" value="TilS_N"/>
    <property type="match status" value="1"/>
</dbReference>
<dbReference type="HAMAP" id="MF_01161">
    <property type="entry name" value="tRNA_Ile_lys_synt"/>
    <property type="match status" value="1"/>
</dbReference>
<dbReference type="EMBL" id="JXYS01000026">
    <property type="protein sequence ID" value="KJF17967.1"/>
    <property type="molecule type" value="Genomic_DNA"/>
</dbReference>
<evidence type="ECO:0000256" key="6">
    <source>
        <dbReference type="HAMAP-Rule" id="MF_01161"/>
    </source>
</evidence>
<gene>
    <name evidence="6 8" type="primary">tilS</name>
    <name evidence="8" type="ORF">AXFE_10630</name>
</gene>
<dbReference type="InterPro" id="IPR012795">
    <property type="entry name" value="tRNA_Ile_lys_synt_N"/>
</dbReference>
<dbReference type="PANTHER" id="PTHR43033:SF1">
    <property type="entry name" value="TRNA(ILE)-LYSIDINE SYNTHASE-RELATED"/>
    <property type="match status" value="1"/>
</dbReference>
<dbReference type="Gene3D" id="3.40.50.620">
    <property type="entry name" value="HUPs"/>
    <property type="match status" value="1"/>
</dbReference>
<feature type="binding site" evidence="6">
    <location>
        <begin position="32"/>
        <end position="37"/>
    </location>
    <ligand>
        <name>ATP</name>
        <dbReference type="ChEBI" id="CHEBI:30616"/>
    </ligand>
</feature>
<keyword evidence="4 6" id="KW-0067">ATP-binding</keyword>
<evidence type="ECO:0000256" key="3">
    <source>
        <dbReference type="ARBA" id="ARBA00022741"/>
    </source>
</evidence>
<organism evidence="8 9">
    <name type="scientific">Acidithrix ferrooxidans</name>
    <dbReference type="NCBI Taxonomy" id="1280514"/>
    <lineage>
        <taxon>Bacteria</taxon>
        <taxon>Bacillati</taxon>
        <taxon>Actinomycetota</taxon>
        <taxon>Acidimicrobiia</taxon>
        <taxon>Acidimicrobiales</taxon>
        <taxon>Acidimicrobiaceae</taxon>
        <taxon>Acidithrix</taxon>
    </lineage>
</organism>
<sequence>MAISLEVKPIDQILKRCFFPDPSNGILNVAVSGGSDSLCLASLAVAAGHKIKIWHLDHKIRDSSFEEAHFVSEFAEMIGAQFQLVEVSVKGRSNLEARARNERKSAFPQGIATGHTMDDQAETLLLNLLRGSGMRGLSAMARDPTKPILTLRKSETIAICSALRLNPVIDSSNFSPDFLRNRIRNEVIPLLAQIAHRDIVPIFDRTATLLFDEDRYLDSLALCLDVTSTIALCGADSILRRRALRLEIERRTGYPPSLAQIEELEGKVLGRLDFRIQLPRGLEIAGRRGVIDYKTIE</sequence>
<dbReference type="GO" id="GO:0005737">
    <property type="term" value="C:cytoplasm"/>
    <property type="evidence" value="ECO:0007669"/>
    <property type="project" value="UniProtKB-SubCell"/>
</dbReference>
<dbReference type="PANTHER" id="PTHR43033">
    <property type="entry name" value="TRNA(ILE)-LYSIDINE SYNTHASE-RELATED"/>
    <property type="match status" value="1"/>
</dbReference>
<dbReference type="Proteomes" id="UP000032360">
    <property type="component" value="Unassembled WGS sequence"/>
</dbReference>
<evidence type="ECO:0000256" key="1">
    <source>
        <dbReference type="ARBA" id="ARBA00022598"/>
    </source>
</evidence>
<comment type="subcellular location">
    <subcellularLocation>
        <location evidence="6">Cytoplasm</location>
    </subcellularLocation>
</comment>
<comment type="domain">
    <text evidence="6">The N-terminal region contains the highly conserved SGGXDS motif, predicted to be a P-loop motif involved in ATP binding.</text>
</comment>
<reference evidence="8 9" key="1">
    <citation type="submission" date="2015-01" db="EMBL/GenBank/DDBJ databases">
        <title>Draft genome of the acidophilic iron oxidizer Acidithrix ferrooxidans strain Py-F3.</title>
        <authorList>
            <person name="Poehlein A."/>
            <person name="Eisen S."/>
            <person name="Schloemann M."/>
            <person name="Johnson B.D."/>
            <person name="Daniel R."/>
            <person name="Muehling M."/>
        </authorList>
    </citation>
    <scope>NUCLEOTIDE SEQUENCE [LARGE SCALE GENOMIC DNA]</scope>
    <source>
        <strain evidence="8 9">Py-F3</strain>
    </source>
</reference>
<keyword evidence="2 6" id="KW-0819">tRNA processing</keyword>
<accession>A0A0D8HJN8</accession>
<evidence type="ECO:0000313" key="8">
    <source>
        <dbReference type="EMBL" id="KJF17967.1"/>
    </source>
</evidence>
<evidence type="ECO:0000259" key="7">
    <source>
        <dbReference type="Pfam" id="PF01171"/>
    </source>
</evidence>
<evidence type="ECO:0000256" key="5">
    <source>
        <dbReference type="ARBA" id="ARBA00048539"/>
    </source>
</evidence>
<dbReference type="GO" id="GO:0005524">
    <property type="term" value="F:ATP binding"/>
    <property type="evidence" value="ECO:0007669"/>
    <property type="project" value="UniProtKB-UniRule"/>
</dbReference>
<dbReference type="NCBIfam" id="TIGR02432">
    <property type="entry name" value="lysidine_TilS_N"/>
    <property type="match status" value="1"/>
</dbReference>
<name>A0A0D8HJN8_9ACTN</name>
<evidence type="ECO:0000256" key="2">
    <source>
        <dbReference type="ARBA" id="ARBA00022694"/>
    </source>
</evidence>
<dbReference type="SUPFAM" id="SSF52402">
    <property type="entry name" value="Adenine nucleotide alpha hydrolases-like"/>
    <property type="match status" value="1"/>
</dbReference>
<proteinExistence type="inferred from homology"/>
<dbReference type="GO" id="GO:0006400">
    <property type="term" value="P:tRNA modification"/>
    <property type="evidence" value="ECO:0007669"/>
    <property type="project" value="UniProtKB-UniRule"/>
</dbReference>
<dbReference type="AlphaFoldDB" id="A0A0D8HJN8"/>
<dbReference type="Pfam" id="PF01171">
    <property type="entry name" value="ATP_bind_3"/>
    <property type="match status" value="1"/>
</dbReference>
<dbReference type="GO" id="GO:0032267">
    <property type="term" value="F:tRNA(Ile)-lysidine synthase activity"/>
    <property type="evidence" value="ECO:0007669"/>
    <property type="project" value="UniProtKB-EC"/>
</dbReference>
<dbReference type="InterPro" id="IPR012094">
    <property type="entry name" value="tRNA_Ile_lys_synt"/>
</dbReference>
<dbReference type="EC" id="6.3.4.19" evidence="6"/>
<comment type="function">
    <text evidence="6">Ligates lysine onto the cytidine present at position 34 of the AUA codon-specific tRNA(Ile) that contains the anticodon CAU, in an ATP-dependent manner. Cytidine is converted to lysidine, thus changing the amino acid specificity of the tRNA from methionine to isoleucine.</text>
</comment>
<comment type="catalytic activity">
    <reaction evidence="5 6">
        <text>cytidine(34) in tRNA(Ile2) + L-lysine + ATP = lysidine(34) in tRNA(Ile2) + AMP + diphosphate + H(+)</text>
        <dbReference type="Rhea" id="RHEA:43744"/>
        <dbReference type="Rhea" id="RHEA-COMP:10625"/>
        <dbReference type="Rhea" id="RHEA-COMP:10670"/>
        <dbReference type="ChEBI" id="CHEBI:15378"/>
        <dbReference type="ChEBI" id="CHEBI:30616"/>
        <dbReference type="ChEBI" id="CHEBI:32551"/>
        <dbReference type="ChEBI" id="CHEBI:33019"/>
        <dbReference type="ChEBI" id="CHEBI:82748"/>
        <dbReference type="ChEBI" id="CHEBI:83665"/>
        <dbReference type="ChEBI" id="CHEBI:456215"/>
        <dbReference type="EC" id="6.3.4.19"/>
    </reaction>
</comment>
<protein>
    <recommendedName>
        <fullName evidence="6">tRNA(Ile)-lysidine synthase</fullName>
        <ecNumber evidence="6">6.3.4.19</ecNumber>
    </recommendedName>
    <alternativeName>
        <fullName evidence="6">tRNA(Ile)-2-lysyl-cytidine synthase</fullName>
    </alternativeName>
    <alternativeName>
        <fullName evidence="6">tRNA(Ile)-lysidine synthetase</fullName>
    </alternativeName>
</protein>